<accession>A0AA37TA88</accession>
<dbReference type="Proteomes" id="UP001156870">
    <property type="component" value="Unassembled WGS sequence"/>
</dbReference>
<comment type="caution">
    <text evidence="1">The sequence shown here is derived from an EMBL/GenBank/DDBJ whole genome shotgun (WGS) entry which is preliminary data.</text>
</comment>
<dbReference type="InterPro" id="IPR008311">
    <property type="entry name" value="UCP028101"/>
</dbReference>
<protein>
    <recommendedName>
        <fullName evidence="3">DUF1513 domain-containing protein</fullName>
    </recommendedName>
</protein>
<dbReference type="AlphaFoldDB" id="A0AA37TA88"/>
<gene>
    <name evidence="1" type="ORF">GCM10007877_19900</name>
</gene>
<dbReference type="RefSeq" id="WP_232592455.1">
    <property type="nucleotide sequence ID" value="NZ_BSPD01000042.1"/>
</dbReference>
<dbReference type="SUPFAM" id="SSF69322">
    <property type="entry name" value="Tricorn protease domain 2"/>
    <property type="match status" value="1"/>
</dbReference>
<dbReference type="EMBL" id="BSPD01000042">
    <property type="protein sequence ID" value="GLS26275.1"/>
    <property type="molecule type" value="Genomic_DNA"/>
</dbReference>
<evidence type="ECO:0008006" key="3">
    <source>
        <dbReference type="Google" id="ProtNLM"/>
    </source>
</evidence>
<proteinExistence type="predicted"/>
<evidence type="ECO:0000313" key="1">
    <source>
        <dbReference type="EMBL" id="GLS26275.1"/>
    </source>
</evidence>
<reference evidence="1 2" key="1">
    <citation type="journal article" date="2014" name="Int. J. Syst. Evol. Microbiol.">
        <title>Complete genome sequence of Corynebacterium casei LMG S-19264T (=DSM 44701T), isolated from a smear-ripened cheese.</title>
        <authorList>
            <consortium name="US DOE Joint Genome Institute (JGI-PGF)"/>
            <person name="Walter F."/>
            <person name="Albersmeier A."/>
            <person name="Kalinowski J."/>
            <person name="Ruckert C."/>
        </authorList>
    </citation>
    <scope>NUCLEOTIDE SEQUENCE [LARGE SCALE GENOMIC DNA]</scope>
    <source>
        <strain evidence="1 2">NBRC 110095</strain>
    </source>
</reference>
<sequence length="432" mass="48420">MKHLNHRLSRKQLLRLMLGGGATALTISTGFAIKHHQLLHSKSTIQNANASEIKETLRVENTERSTEASILFSAFDYKNTHHVGAISNNGKLLFALPVPYRAHDSLFIPEINKALFFARRPGTQSYVVDVSTGRLEQIITSAPHRHFYGHGVVHNGLLFCTENNFKEQTGCLGVYDIHDHFKRVGELNTHGIGPHQLKHLVNTHTLVIANGGILTHPEKGRKKLNLATMAPNLSYLDVRSGELLDQVIPPHHQLSLRHLDVTSNHKVVVGAQFEGGTNDPMPLVFSHEMGCPLHAMEADDIEWMRFKQYIASVAVSQDGKSAAVSSPKGNIISAWDIHHRTLIDSIPMRDTAGLVYSDENKTFIASNGFGKLQKLSFQPHQDQPQKINKRTLKKEREKSTFSFSTVTWDNVTWDNVGWDNIAWDNHLSLFRG</sequence>
<dbReference type="Pfam" id="PF07433">
    <property type="entry name" value="DUF1513"/>
    <property type="match status" value="1"/>
</dbReference>
<keyword evidence="2" id="KW-1185">Reference proteome</keyword>
<evidence type="ECO:0000313" key="2">
    <source>
        <dbReference type="Proteomes" id="UP001156870"/>
    </source>
</evidence>
<organism evidence="1 2">
    <name type="scientific">Marinibactrum halimedae</name>
    <dbReference type="NCBI Taxonomy" id="1444977"/>
    <lineage>
        <taxon>Bacteria</taxon>
        <taxon>Pseudomonadati</taxon>
        <taxon>Pseudomonadota</taxon>
        <taxon>Gammaproteobacteria</taxon>
        <taxon>Cellvibrionales</taxon>
        <taxon>Cellvibrionaceae</taxon>
        <taxon>Marinibactrum</taxon>
    </lineage>
</organism>
<name>A0AA37TA88_9GAMM</name>